<comment type="caution">
    <text evidence="5">The sequence shown here is derived from an EMBL/GenBank/DDBJ whole genome shotgun (WGS) entry which is preliminary data.</text>
</comment>
<evidence type="ECO:0000256" key="1">
    <source>
        <dbReference type="SAM" id="MobiDB-lite"/>
    </source>
</evidence>
<feature type="domain" description="Transposase IS66 zinc-finger binding" evidence="3">
    <location>
        <begin position="93"/>
        <end position="138"/>
    </location>
</feature>
<protein>
    <submittedName>
        <fullName evidence="5">IS66 family transposase</fullName>
    </submittedName>
</protein>
<name>A0A964BTF6_9CYAN</name>
<dbReference type="Pfam" id="PF03050">
    <property type="entry name" value="DDE_Tnp_IS66"/>
    <property type="match status" value="1"/>
</dbReference>
<keyword evidence="6" id="KW-1185">Reference proteome</keyword>
<dbReference type="Pfam" id="PF20042">
    <property type="entry name" value="DUF6444"/>
    <property type="match status" value="1"/>
</dbReference>
<proteinExistence type="predicted"/>
<dbReference type="AlphaFoldDB" id="A0A964BTF6"/>
<dbReference type="RefSeq" id="WP_229640594.1">
    <property type="nucleotide sequence ID" value="NZ_JADWDC010000024.1"/>
</dbReference>
<organism evidence="5 6">
    <name type="scientific">Waterburya agarophytonicola KI4</name>
    <dbReference type="NCBI Taxonomy" id="2874699"/>
    <lineage>
        <taxon>Bacteria</taxon>
        <taxon>Bacillati</taxon>
        <taxon>Cyanobacteriota</taxon>
        <taxon>Cyanophyceae</taxon>
        <taxon>Pleurocapsales</taxon>
        <taxon>Hyellaceae</taxon>
        <taxon>Waterburya</taxon>
        <taxon>Waterburya agarophytonicola</taxon>
    </lineage>
</organism>
<dbReference type="NCBIfam" id="NF033517">
    <property type="entry name" value="transpos_IS66"/>
    <property type="match status" value="1"/>
</dbReference>
<reference evidence="5" key="1">
    <citation type="journal article" date="2021" name="Antonie Van Leeuwenhoek">
        <title>Draft genome and description of Waterburya agarophytonicola gen. nov. sp. nov. (Pleurocapsales, Cyanobacteria): a seaweed symbiont.</title>
        <authorList>
            <person name="Bonthond G."/>
            <person name="Shalygin S."/>
            <person name="Bayer T."/>
            <person name="Weinberger F."/>
        </authorList>
    </citation>
    <scope>NUCLEOTIDE SEQUENCE</scope>
    <source>
        <strain evidence="5">KI4</strain>
    </source>
</reference>
<feature type="region of interest" description="Disordered" evidence="1">
    <location>
        <begin position="28"/>
        <end position="76"/>
    </location>
</feature>
<feature type="domain" description="DUF6444" evidence="4">
    <location>
        <begin position="4"/>
        <end position="75"/>
    </location>
</feature>
<dbReference type="Proteomes" id="UP000729733">
    <property type="component" value="Unassembled WGS sequence"/>
</dbReference>
<dbReference type="InterPro" id="IPR052344">
    <property type="entry name" value="Transposase-related"/>
</dbReference>
<dbReference type="EMBL" id="JADWDC010000024">
    <property type="protein sequence ID" value="MCC0177530.1"/>
    <property type="molecule type" value="Genomic_DNA"/>
</dbReference>
<gene>
    <name evidence="5" type="ORF">I4641_11125</name>
</gene>
<dbReference type="InterPro" id="IPR045618">
    <property type="entry name" value="DUF6444"/>
</dbReference>
<feature type="compositionally biased region" description="Low complexity" evidence="1">
    <location>
        <begin position="32"/>
        <end position="45"/>
    </location>
</feature>
<dbReference type="PANTHER" id="PTHR33678:SF1">
    <property type="entry name" value="BLL1576 PROTEIN"/>
    <property type="match status" value="1"/>
</dbReference>
<evidence type="ECO:0000259" key="3">
    <source>
        <dbReference type="Pfam" id="PF13005"/>
    </source>
</evidence>
<sequence>MTGAEKEQRIQALEKENQALRERIAELERRLGLNSDNSSKPPSSDGLKKKPKRTQSLRSKSKKSSGGQKGHHGETLKQVLEPDRIVNHSAPSTCCECGCSLSKSTIISSIKRQVFDIPKPSIEVTEHRVEIKQCPRCHSQVEGKFPPLVKAPVQYGGGLKATCAYLQHQHFIPQKRLSEIFQDLFGCPISEGTIVNHSKSLASAIIPLTEELGARVREAPVKHLDETGLRIAGKTNWLHVVSTETVTWYRIATKRKDLEPLMGIKGVVVHDHWKPYYQIDNVVHQLCNAHHLRELKALSQIENESWAKSMKQLLCLANKYQNIYPQTIPKTIVNRLHRLYESIIQRGLIFHQSQPPLSRKGNRGRLKRRVGHNLLLRLQNFSCDVLRFLDSVDVPFTNNQAERDLRMIKCKQKISGCFRNADRAVDFTNIRSVLSTARKQNMNLLQVLTDIFSGQLPVFS</sequence>
<evidence type="ECO:0000259" key="2">
    <source>
        <dbReference type="Pfam" id="PF03050"/>
    </source>
</evidence>
<evidence type="ECO:0000313" key="5">
    <source>
        <dbReference type="EMBL" id="MCC0177530.1"/>
    </source>
</evidence>
<dbReference type="Pfam" id="PF13005">
    <property type="entry name" value="zf-IS66"/>
    <property type="match status" value="1"/>
</dbReference>
<feature type="compositionally biased region" description="Basic residues" evidence="1">
    <location>
        <begin position="49"/>
        <end position="63"/>
    </location>
</feature>
<dbReference type="PANTHER" id="PTHR33678">
    <property type="entry name" value="BLL1576 PROTEIN"/>
    <property type="match status" value="1"/>
</dbReference>
<evidence type="ECO:0000313" key="6">
    <source>
        <dbReference type="Proteomes" id="UP000729733"/>
    </source>
</evidence>
<dbReference type="InterPro" id="IPR024474">
    <property type="entry name" value="Znf_dom_IS66"/>
</dbReference>
<dbReference type="InterPro" id="IPR004291">
    <property type="entry name" value="Transposase_IS66_central"/>
</dbReference>
<accession>A0A964BTF6</accession>
<feature type="domain" description="Transposase IS66 central" evidence="2">
    <location>
        <begin position="154"/>
        <end position="424"/>
    </location>
</feature>
<evidence type="ECO:0000259" key="4">
    <source>
        <dbReference type="Pfam" id="PF20042"/>
    </source>
</evidence>